<dbReference type="Gene3D" id="3.40.50.300">
    <property type="entry name" value="P-loop containing nucleotide triphosphate hydrolases"/>
    <property type="match status" value="1"/>
</dbReference>
<dbReference type="GeneID" id="110987521"/>
<keyword evidence="1" id="KW-1185">Reference proteome</keyword>
<organism evidence="1 2">
    <name type="scientific">Acanthaster planci</name>
    <name type="common">Crown-of-thorns starfish</name>
    <dbReference type="NCBI Taxonomy" id="133434"/>
    <lineage>
        <taxon>Eukaryota</taxon>
        <taxon>Metazoa</taxon>
        <taxon>Echinodermata</taxon>
        <taxon>Eleutherozoa</taxon>
        <taxon>Asterozoa</taxon>
        <taxon>Asteroidea</taxon>
        <taxon>Valvatacea</taxon>
        <taxon>Valvatida</taxon>
        <taxon>Acanthasteridae</taxon>
        <taxon>Acanthaster</taxon>
    </lineage>
</organism>
<dbReference type="RefSeq" id="XP_022106006.1">
    <property type="nucleotide sequence ID" value="XM_022250314.1"/>
</dbReference>
<dbReference type="Pfam" id="PF19798">
    <property type="entry name" value="Sulfotransfer_5"/>
    <property type="match status" value="1"/>
</dbReference>
<evidence type="ECO:0000313" key="2">
    <source>
        <dbReference type="RefSeq" id="XP_022106006.1"/>
    </source>
</evidence>
<reference evidence="2" key="1">
    <citation type="submission" date="2025-08" db="UniProtKB">
        <authorList>
            <consortium name="RefSeq"/>
        </authorList>
    </citation>
    <scope>IDENTIFICATION</scope>
</reference>
<dbReference type="Proteomes" id="UP000694845">
    <property type="component" value="Unplaced"/>
</dbReference>
<name>A0A8B7ZRE5_ACAPL</name>
<dbReference type="AlphaFoldDB" id="A0A8B7ZRE5"/>
<accession>A0A8B7ZRE5</accession>
<dbReference type="PANTHER" id="PTHR48312">
    <property type="match status" value="1"/>
</dbReference>
<dbReference type="PANTHER" id="PTHR48312:SF1">
    <property type="entry name" value="SULFOTRANSFERASE"/>
    <property type="match status" value="1"/>
</dbReference>
<dbReference type="OMA" id="WSGPRNL"/>
<dbReference type="SUPFAM" id="SSF52540">
    <property type="entry name" value="P-loop containing nucleoside triphosphate hydrolases"/>
    <property type="match status" value="1"/>
</dbReference>
<dbReference type="OrthoDB" id="416710at2759"/>
<sequence>MATQVDSPVRMAWEELGSGKPAAKVMLWSAPRSLSTVFERSIIALGTSDVYNEMYTAAYLFGPERLWLKRLPSLAPTLSHAKVTKKLNQAAQKTQNASVHFAKDFAFAVQGHFDELPEDFVHTFLIRNPVKVFTSLKPRLEASRLSKMVVGTSILGCIPAEGYTIKELYDLFEYMEHKTRKTPIVIDADDLLNDPEGMMQQYCSATGIPYDEKMMQWKPAKPSELRWHCPRVLRASNLFMGWYDAALSSSGFRKPTPKKIDVNDLPAELREAIEFTSPYYQAMYKMRLRPDNYKQGSTD</sequence>
<evidence type="ECO:0000313" key="1">
    <source>
        <dbReference type="Proteomes" id="UP000694845"/>
    </source>
</evidence>
<gene>
    <name evidence="2" type="primary">LOC110987521</name>
</gene>
<dbReference type="KEGG" id="aplc:110987521"/>
<protein>
    <submittedName>
        <fullName evidence="2">Branched-chain-amino-acid aminotransferase-like protein 2</fullName>
    </submittedName>
</protein>
<dbReference type="InterPro" id="IPR027417">
    <property type="entry name" value="P-loop_NTPase"/>
</dbReference>
<proteinExistence type="predicted"/>